<dbReference type="PANTHER" id="PTHR47894">
    <property type="entry name" value="HTH-TYPE TRANSCRIPTIONAL REGULATOR GADX"/>
    <property type="match status" value="1"/>
</dbReference>
<name>A0A7K1V459_9NOCA</name>
<dbReference type="GO" id="GO:0000976">
    <property type="term" value="F:transcription cis-regulatory region binding"/>
    <property type="evidence" value="ECO:0007669"/>
    <property type="project" value="TreeGrafter"/>
</dbReference>
<sequence>MSSFGLVPALAESQAGDVLEATDNVLLPQSVLRHAVGAGLKPRQLAAATGLPSWSLSGAEEYRVPSTGYLRTWEVVEHGLGDPNAAIEIAKRYVLGQVGLYDYLFSTAPTLGAGLEACGTYLGAITTNFRMAPGLETEQEVTFEISMINGEGRGRELAAQWGLAAIFTRSRLIMDGPVNPVRIAFEQQAPRNHDQLVELFGTTEIDFGAPSDSITVSVADLARPLRTADARLAEILHQHAARTQPVAPPHASTWLDHLAGIISTALDENSAGIDAVAARMYLSRRSLQRRLSEHGTTWRTELERVRRARYETADASLGRSGQAVLLGYKDHRSARRAVKRWDR</sequence>
<dbReference type="GO" id="GO:0005829">
    <property type="term" value="C:cytosol"/>
    <property type="evidence" value="ECO:0007669"/>
    <property type="project" value="TreeGrafter"/>
</dbReference>
<reference evidence="3 4" key="1">
    <citation type="submission" date="2019-12" db="EMBL/GenBank/DDBJ databases">
        <title>Nocardia sp. nov. ET3-3 isolated from soil.</title>
        <authorList>
            <person name="Kanchanasin P."/>
            <person name="Tanasupawat S."/>
            <person name="Yuki M."/>
            <person name="Kudo T."/>
        </authorList>
    </citation>
    <scope>NUCLEOTIDE SEQUENCE [LARGE SCALE GENOMIC DNA]</scope>
    <source>
        <strain evidence="3 4">ET3-3</strain>
    </source>
</reference>
<dbReference type="GO" id="GO:0003700">
    <property type="term" value="F:DNA-binding transcription factor activity"/>
    <property type="evidence" value="ECO:0007669"/>
    <property type="project" value="TreeGrafter"/>
</dbReference>
<dbReference type="Pfam" id="PF12625">
    <property type="entry name" value="Arabinose_bd"/>
    <property type="match status" value="1"/>
</dbReference>
<organism evidence="3 4">
    <name type="scientific">Nocardia terrae</name>
    <dbReference type="NCBI Taxonomy" id="2675851"/>
    <lineage>
        <taxon>Bacteria</taxon>
        <taxon>Bacillati</taxon>
        <taxon>Actinomycetota</taxon>
        <taxon>Actinomycetes</taxon>
        <taxon>Mycobacteriales</taxon>
        <taxon>Nocardiaceae</taxon>
        <taxon>Nocardia</taxon>
    </lineage>
</organism>
<keyword evidence="1" id="KW-0238">DNA-binding</keyword>
<proteinExistence type="predicted"/>
<accession>A0A7K1V459</accession>
<dbReference type="AlphaFoldDB" id="A0A7K1V459"/>
<dbReference type="Gene3D" id="1.10.10.60">
    <property type="entry name" value="Homeodomain-like"/>
    <property type="match status" value="1"/>
</dbReference>
<dbReference type="Proteomes" id="UP000466794">
    <property type="component" value="Unassembled WGS sequence"/>
</dbReference>
<evidence type="ECO:0000256" key="1">
    <source>
        <dbReference type="ARBA" id="ARBA00023125"/>
    </source>
</evidence>
<gene>
    <name evidence="3" type="ORF">GPX89_29850</name>
</gene>
<comment type="caution">
    <text evidence="3">The sequence shown here is derived from an EMBL/GenBank/DDBJ whole genome shotgun (WGS) entry which is preliminary data.</text>
</comment>
<evidence type="ECO:0000313" key="3">
    <source>
        <dbReference type="EMBL" id="MVU81433.1"/>
    </source>
</evidence>
<protein>
    <submittedName>
        <fullName evidence="3">AraC family transcriptional regulator</fullName>
    </submittedName>
</protein>
<dbReference type="PANTHER" id="PTHR47894:SF1">
    <property type="entry name" value="HTH-TYPE TRANSCRIPTIONAL REGULATOR VQSM"/>
    <property type="match status" value="1"/>
</dbReference>
<dbReference type="EMBL" id="WRPP01000006">
    <property type="protein sequence ID" value="MVU81433.1"/>
    <property type="molecule type" value="Genomic_DNA"/>
</dbReference>
<feature type="domain" description="HTH-type transcriptional regulator AraC-type N-terminal" evidence="2">
    <location>
        <begin position="39"/>
        <end position="225"/>
    </location>
</feature>
<evidence type="ECO:0000313" key="4">
    <source>
        <dbReference type="Proteomes" id="UP000466794"/>
    </source>
</evidence>
<keyword evidence="4" id="KW-1185">Reference proteome</keyword>
<evidence type="ECO:0000259" key="2">
    <source>
        <dbReference type="Pfam" id="PF12625"/>
    </source>
</evidence>
<dbReference type="InterPro" id="IPR032687">
    <property type="entry name" value="AraC-type_N"/>
</dbReference>